<evidence type="ECO:0000256" key="3">
    <source>
        <dbReference type="ARBA" id="ARBA00022692"/>
    </source>
</evidence>
<dbReference type="PROSITE" id="PS50929">
    <property type="entry name" value="ABC_TM1F"/>
    <property type="match status" value="1"/>
</dbReference>
<dbReference type="InterPro" id="IPR003593">
    <property type="entry name" value="AAA+_ATPase"/>
</dbReference>
<dbReference type="PROSITE" id="PS00211">
    <property type="entry name" value="ABC_TRANSPORTER_1"/>
    <property type="match status" value="1"/>
</dbReference>
<dbReference type="GO" id="GO:0016887">
    <property type="term" value="F:ATP hydrolysis activity"/>
    <property type="evidence" value="ECO:0007669"/>
    <property type="project" value="InterPro"/>
</dbReference>
<evidence type="ECO:0000256" key="7">
    <source>
        <dbReference type="ARBA" id="ARBA00023136"/>
    </source>
</evidence>
<dbReference type="Gene3D" id="1.20.1560.10">
    <property type="entry name" value="ABC transporter type 1, transmembrane domain"/>
    <property type="match status" value="1"/>
</dbReference>
<dbReference type="AlphaFoldDB" id="A0A381ULG0"/>
<dbReference type="PROSITE" id="PS50893">
    <property type="entry name" value="ABC_TRANSPORTER_2"/>
    <property type="match status" value="1"/>
</dbReference>
<dbReference type="PANTHER" id="PTHR43394">
    <property type="entry name" value="ATP-DEPENDENT PERMEASE MDL1, MITOCHONDRIAL"/>
    <property type="match status" value="1"/>
</dbReference>
<feature type="transmembrane region" description="Helical" evidence="8">
    <location>
        <begin position="152"/>
        <end position="175"/>
    </location>
</feature>
<evidence type="ECO:0000256" key="6">
    <source>
        <dbReference type="ARBA" id="ARBA00022989"/>
    </source>
</evidence>
<protein>
    <recommendedName>
        <fullName evidence="12">ABC transporter domain-containing protein</fullName>
    </recommendedName>
</protein>
<dbReference type="SMART" id="SM00382">
    <property type="entry name" value="AAA"/>
    <property type="match status" value="1"/>
</dbReference>
<dbReference type="GO" id="GO:0015421">
    <property type="term" value="F:ABC-type oligopeptide transporter activity"/>
    <property type="evidence" value="ECO:0007669"/>
    <property type="project" value="TreeGrafter"/>
</dbReference>
<dbReference type="Pfam" id="PF00664">
    <property type="entry name" value="ABC_membrane"/>
    <property type="match status" value="1"/>
</dbReference>
<organism evidence="11">
    <name type="scientific">marine metagenome</name>
    <dbReference type="NCBI Taxonomy" id="408172"/>
    <lineage>
        <taxon>unclassified sequences</taxon>
        <taxon>metagenomes</taxon>
        <taxon>ecological metagenomes</taxon>
    </lineage>
</organism>
<dbReference type="SUPFAM" id="SSF90123">
    <property type="entry name" value="ABC transporter transmembrane region"/>
    <property type="match status" value="1"/>
</dbReference>
<evidence type="ECO:0000256" key="2">
    <source>
        <dbReference type="ARBA" id="ARBA00022448"/>
    </source>
</evidence>
<sequence>MTESLPVSVKTAVPMWNLFRYLRPHWRFFSWSCFSSILNKVLDLMPPVLVGWVIDSVRREPPEWIANLLGTIDPWRLAVFLAVLGVVIFFFESLFEWAYQYGFMNLAQNVQHQLRTDAYNHLQTREIEFFENHRMGETMAMLNDDVNQIERFLNIGFNEILQLIVLFIFAGSMMFGVSWELAVVGLVPLPIVLWGSLMYQRLISPRYRKVREAVGALSSRLENNIAGILVIKSFTAEKFESGRVADASRQYQKANFQAIKLSAVYVPLIRMAIAVGFGGVLLLGSYWVLEDKGLLTVGELVFFSMMIQRLLWPLTRMGVTLDEYERAKASARRTFGLLHTPSKIVNPEKPNNLPIPVQGRIELCNVGFAYQRGGEVLKGLNFTANSGEMIGIAGVTGAGKSTLIKMLLRLYDPTQGQVLLDGIDLRELELSEIRKQIALVSQEVYLFHGTIAENIAYGSEKLDFQQVETASRSAQLHDFVQTLPEAYQTIVGERGIRLSGGQRQRLSIARAVLKNSPVMIFDEATSSVDTETERAIQANLAGITKGKTALVIAHRLSTIRYADRILVLRDGQVAEEGHHDDLVAKNGTYADLWHIQSGDFGSH</sequence>
<feature type="transmembrane region" description="Helical" evidence="8">
    <location>
        <begin position="74"/>
        <end position="95"/>
    </location>
</feature>
<keyword evidence="5" id="KW-0067">ATP-binding</keyword>
<evidence type="ECO:0000256" key="8">
    <source>
        <dbReference type="SAM" id="Phobius"/>
    </source>
</evidence>
<dbReference type="InterPro" id="IPR011527">
    <property type="entry name" value="ABC1_TM_dom"/>
</dbReference>
<evidence type="ECO:0000256" key="5">
    <source>
        <dbReference type="ARBA" id="ARBA00022840"/>
    </source>
</evidence>
<evidence type="ECO:0000256" key="4">
    <source>
        <dbReference type="ARBA" id="ARBA00022741"/>
    </source>
</evidence>
<evidence type="ECO:0000259" key="9">
    <source>
        <dbReference type="PROSITE" id="PS50893"/>
    </source>
</evidence>
<dbReference type="InterPro" id="IPR027417">
    <property type="entry name" value="P-loop_NTPase"/>
</dbReference>
<dbReference type="InterPro" id="IPR003439">
    <property type="entry name" value="ABC_transporter-like_ATP-bd"/>
</dbReference>
<feature type="domain" description="ABC transporter" evidence="9">
    <location>
        <begin position="361"/>
        <end position="595"/>
    </location>
</feature>
<dbReference type="GO" id="GO:0016020">
    <property type="term" value="C:membrane"/>
    <property type="evidence" value="ECO:0007669"/>
    <property type="project" value="UniProtKB-SubCell"/>
</dbReference>
<evidence type="ECO:0000259" key="10">
    <source>
        <dbReference type="PROSITE" id="PS50929"/>
    </source>
</evidence>
<keyword evidence="2" id="KW-0813">Transport</keyword>
<accession>A0A381ULG0</accession>
<dbReference type="EMBL" id="UINC01006682">
    <property type="protein sequence ID" value="SVA29012.1"/>
    <property type="molecule type" value="Genomic_DNA"/>
</dbReference>
<feature type="transmembrane region" description="Helical" evidence="8">
    <location>
        <begin position="181"/>
        <end position="199"/>
    </location>
</feature>
<keyword evidence="4" id="KW-0547">Nucleotide-binding</keyword>
<dbReference type="PANTHER" id="PTHR43394:SF1">
    <property type="entry name" value="ATP-BINDING CASSETTE SUB-FAMILY B MEMBER 10, MITOCHONDRIAL"/>
    <property type="match status" value="1"/>
</dbReference>
<gene>
    <name evidence="11" type="ORF">METZ01_LOCUS81866</name>
</gene>
<name>A0A381ULG0_9ZZZZ</name>
<dbReference type="CDD" id="cd18565">
    <property type="entry name" value="ABC_6TM_exporter_like"/>
    <property type="match status" value="1"/>
</dbReference>
<dbReference type="Pfam" id="PF00005">
    <property type="entry name" value="ABC_tran"/>
    <property type="match status" value="1"/>
</dbReference>
<dbReference type="InterPro" id="IPR039421">
    <property type="entry name" value="Type_1_exporter"/>
</dbReference>
<dbReference type="FunFam" id="3.40.50.300:FF:000287">
    <property type="entry name" value="Multidrug ABC transporter ATP-binding protein"/>
    <property type="match status" value="1"/>
</dbReference>
<dbReference type="GO" id="GO:0005524">
    <property type="term" value="F:ATP binding"/>
    <property type="evidence" value="ECO:0007669"/>
    <property type="project" value="UniProtKB-KW"/>
</dbReference>
<proteinExistence type="predicted"/>
<dbReference type="Gene3D" id="3.40.50.300">
    <property type="entry name" value="P-loop containing nucleotide triphosphate hydrolases"/>
    <property type="match status" value="1"/>
</dbReference>
<dbReference type="SUPFAM" id="SSF52540">
    <property type="entry name" value="P-loop containing nucleoside triphosphate hydrolases"/>
    <property type="match status" value="1"/>
</dbReference>
<reference evidence="11" key="1">
    <citation type="submission" date="2018-05" db="EMBL/GenBank/DDBJ databases">
        <authorList>
            <person name="Lanie J.A."/>
            <person name="Ng W.-L."/>
            <person name="Kazmierczak K.M."/>
            <person name="Andrzejewski T.M."/>
            <person name="Davidsen T.M."/>
            <person name="Wayne K.J."/>
            <person name="Tettelin H."/>
            <person name="Glass J.I."/>
            <person name="Rusch D."/>
            <person name="Podicherti R."/>
            <person name="Tsui H.-C.T."/>
            <person name="Winkler M.E."/>
        </authorList>
    </citation>
    <scope>NUCLEOTIDE SEQUENCE</scope>
</reference>
<keyword evidence="6 8" id="KW-1133">Transmembrane helix</keyword>
<evidence type="ECO:0000313" key="11">
    <source>
        <dbReference type="EMBL" id="SVA29012.1"/>
    </source>
</evidence>
<keyword evidence="7 8" id="KW-0472">Membrane</keyword>
<evidence type="ECO:0008006" key="12">
    <source>
        <dbReference type="Google" id="ProtNLM"/>
    </source>
</evidence>
<keyword evidence="3 8" id="KW-0812">Transmembrane</keyword>
<dbReference type="InterPro" id="IPR036640">
    <property type="entry name" value="ABC1_TM_sf"/>
</dbReference>
<comment type="subcellular location">
    <subcellularLocation>
        <location evidence="1">Membrane</location>
        <topology evidence="1">Multi-pass membrane protein</topology>
    </subcellularLocation>
</comment>
<feature type="domain" description="ABC transmembrane type-1" evidence="10">
    <location>
        <begin position="31"/>
        <end position="326"/>
    </location>
</feature>
<evidence type="ECO:0000256" key="1">
    <source>
        <dbReference type="ARBA" id="ARBA00004141"/>
    </source>
</evidence>
<dbReference type="InterPro" id="IPR017871">
    <property type="entry name" value="ABC_transporter-like_CS"/>
</dbReference>
<feature type="transmembrane region" description="Helical" evidence="8">
    <location>
        <begin position="268"/>
        <end position="288"/>
    </location>
</feature>